<evidence type="ECO:0000313" key="21">
    <source>
        <dbReference type="Proteomes" id="UP000195273"/>
    </source>
</evidence>
<dbReference type="CDD" id="cd05387">
    <property type="entry name" value="BY-kinase"/>
    <property type="match status" value="1"/>
</dbReference>
<name>A0A1Y0EBM0_9RHOB</name>
<evidence type="ECO:0000256" key="4">
    <source>
        <dbReference type="ARBA" id="ARBA00011903"/>
    </source>
</evidence>
<dbReference type="OrthoDB" id="230260at2"/>
<keyword evidence="16" id="KW-0175">Coiled coil</keyword>
<evidence type="ECO:0000256" key="8">
    <source>
        <dbReference type="ARBA" id="ARBA00022692"/>
    </source>
</evidence>
<proteinExistence type="inferred from homology"/>
<evidence type="ECO:0000256" key="5">
    <source>
        <dbReference type="ARBA" id="ARBA00022475"/>
    </source>
</evidence>
<keyword evidence="7 20" id="KW-0808">Transferase</keyword>
<dbReference type="InterPro" id="IPR027417">
    <property type="entry name" value="P-loop_NTPase"/>
</dbReference>
<dbReference type="RefSeq" id="WP_087207269.1">
    <property type="nucleotide sequence ID" value="NZ_CP021431.1"/>
</dbReference>
<evidence type="ECO:0000256" key="3">
    <source>
        <dbReference type="ARBA" id="ARBA00008883"/>
    </source>
</evidence>
<comment type="similarity">
    <text evidence="2">Belongs to the CpsD/CapB family.</text>
</comment>
<dbReference type="KEGG" id="lvs:LOKVESSMR4R_01592"/>
<sequence>MTHQDIPRADDQIDISAFIGVLRRQYRVIVMSVASIIVLAVIYLFAVTPKYTATALVSIEPNRGVLSEDVSSQNNSAAISAQVEGEVAILKSSDVLLALIAEANLVSDPEFGVTVSRSAQVMAWLGIETDTTREAGAAVTDILRRVGDAVQVRRRGLTYLVEVSVTSEDPERAAELANLLVSIYTTRQVENKIRQILASRDILAPRIDSAQAELERLQTEADRFLENVVNDFVENSDREDLIGVRDRFSLAQGQLDGLRQQSAALRAIVEGRGIQADQSDLLSAAVLELAAQREALQRQLETNPSASGIDAEALRAELANVDNRLREMAARDRDASLAGISDLTQVAERARAELREAALASDLPSADLSMFYRLQQESATARIDYENLLRRLRQLETLADVQISDAVMASSAVMPSKASFPNSQLILALAIVAAFGVGVGLAFINEFLIGGVTSEDQLRDLLNAPVALPVPAISTPEEGDVTSQIWQAPMSGFSESLRQVRRQAARLTRPGEGGRIYLFTSAVPEEGKTTAAIAFARTLALSGTKTLLVDFDLRKPSIAHRIGAPASTALLDALSGRATDADLARCHFHEPETGLDILVGGGRSDLPTDTLVSSTRTVQFLYKLRKEFDAIVIDTAPVLPVVDTLYLTPYADLVVMMVRYAATNQRDVRRAAERIRGDMHQGVHVLPVLSMERRGKKAYYYGGYYSGYSSRT</sequence>
<evidence type="ECO:0000256" key="13">
    <source>
        <dbReference type="ARBA" id="ARBA00023136"/>
    </source>
</evidence>
<organism evidence="20 21">
    <name type="scientific">Yoonia vestfoldensis</name>
    <dbReference type="NCBI Taxonomy" id="245188"/>
    <lineage>
        <taxon>Bacteria</taxon>
        <taxon>Pseudomonadati</taxon>
        <taxon>Pseudomonadota</taxon>
        <taxon>Alphaproteobacteria</taxon>
        <taxon>Rhodobacterales</taxon>
        <taxon>Paracoccaceae</taxon>
        <taxon>Yoonia</taxon>
    </lineage>
</organism>
<reference evidence="20 21" key="1">
    <citation type="submission" date="2017-05" db="EMBL/GenBank/DDBJ databases">
        <title>Genome Sequence of Loktanella vestfoldensis Strain SMR4r Isolated from a Culture of the Diatom Skeletonema marinoi.</title>
        <authorList>
            <person name="Topel M."/>
            <person name="Pinder M.I.M."/>
            <person name="Johansson O.N."/>
            <person name="Kourtchenko O."/>
            <person name="Godhe A."/>
            <person name="Clarke A.K."/>
        </authorList>
    </citation>
    <scope>NUCLEOTIDE SEQUENCE [LARGE SCALE GENOMIC DNA]</scope>
    <source>
        <strain evidence="20 21">SMR4r</strain>
    </source>
</reference>
<evidence type="ECO:0000256" key="17">
    <source>
        <dbReference type="SAM" id="Phobius"/>
    </source>
</evidence>
<dbReference type="InterPro" id="IPR025669">
    <property type="entry name" value="AAA_dom"/>
</dbReference>
<evidence type="ECO:0000313" key="20">
    <source>
        <dbReference type="EMBL" id="ARU00908.1"/>
    </source>
</evidence>
<feature type="domain" description="Polysaccharide chain length determinant N-terminal" evidence="18">
    <location>
        <begin position="11"/>
        <end position="102"/>
    </location>
</feature>
<keyword evidence="12 17" id="KW-1133">Transmembrane helix</keyword>
<feature type="transmembrane region" description="Helical" evidence="17">
    <location>
        <begin position="28"/>
        <end position="46"/>
    </location>
</feature>
<evidence type="ECO:0000259" key="19">
    <source>
        <dbReference type="Pfam" id="PF13614"/>
    </source>
</evidence>
<evidence type="ECO:0000256" key="7">
    <source>
        <dbReference type="ARBA" id="ARBA00022679"/>
    </source>
</evidence>
<keyword evidence="9" id="KW-0547">Nucleotide-binding</keyword>
<dbReference type="PANTHER" id="PTHR32309:SF13">
    <property type="entry name" value="FERRIC ENTEROBACTIN TRANSPORT PROTEIN FEPE"/>
    <property type="match status" value="1"/>
</dbReference>
<dbReference type="InterPro" id="IPR005702">
    <property type="entry name" value="Wzc-like_C"/>
</dbReference>
<keyword evidence="10 20" id="KW-0418">Kinase</keyword>
<accession>A0A1Y0EBM0</accession>
<keyword evidence="21" id="KW-1185">Reference proteome</keyword>
<dbReference type="AlphaFoldDB" id="A0A1Y0EBM0"/>
<dbReference type="Pfam" id="PF13614">
    <property type="entry name" value="AAA_31"/>
    <property type="match status" value="1"/>
</dbReference>
<dbReference type="GO" id="GO:0005886">
    <property type="term" value="C:plasma membrane"/>
    <property type="evidence" value="ECO:0007669"/>
    <property type="project" value="UniProtKB-SubCell"/>
</dbReference>
<evidence type="ECO:0000256" key="15">
    <source>
        <dbReference type="ARBA" id="ARBA00051245"/>
    </source>
</evidence>
<dbReference type="GO" id="GO:0004713">
    <property type="term" value="F:protein tyrosine kinase activity"/>
    <property type="evidence" value="ECO:0007669"/>
    <property type="project" value="TreeGrafter"/>
</dbReference>
<dbReference type="Proteomes" id="UP000195273">
    <property type="component" value="Chromosome"/>
</dbReference>
<feature type="coiled-coil region" evidence="16">
    <location>
        <begin position="311"/>
        <end position="398"/>
    </location>
</feature>
<keyword evidence="11" id="KW-0067">ATP-binding</keyword>
<dbReference type="InterPro" id="IPR003856">
    <property type="entry name" value="LPS_length_determ_N"/>
</dbReference>
<evidence type="ECO:0000256" key="2">
    <source>
        <dbReference type="ARBA" id="ARBA00007316"/>
    </source>
</evidence>
<evidence type="ECO:0000256" key="10">
    <source>
        <dbReference type="ARBA" id="ARBA00022777"/>
    </source>
</evidence>
<dbReference type="EMBL" id="CP021431">
    <property type="protein sequence ID" value="ARU00908.1"/>
    <property type="molecule type" value="Genomic_DNA"/>
</dbReference>
<keyword evidence="13 17" id="KW-0472">Membrane</keyword>
<evidence type="ECO:0000256" key="14">
    <source>
        <dbReference type="ARBA" id="ARBA00023137"/>
    </source>
</evidence>
<evidence type="ECO:0000256" key="12">
    <source>
        <dbReference type="ARBA" id="ARBA00022989"/>
    </source>
</evidence>
<dbReference type="PANTHER" id="PTHR32309">
    <property type="entry name" value="TYROSINE-PROTEIN KINASE"/>
    <property type="match status" value="1"/>
</dbReference>
<evidence type="ECO:0000259" key="18">
    <source>
        <dbReference type="Pfam" id="PF02706"/>
    </source>
</evidence>
<gene>
    <name evidence="20" type="primary">ptk</name>
    <name evidence="20" type="ORF">LOKVESSMR4R_01592</name>
</gene>
<keyword evidence="5" id="KW-1003">Cell membrane</keyword>
<comment type="catalytic activity">
    <reaction evidence="15">
        <text>L-tyrosyl-[protein] + ATP = O-phospho-L-tyrosyl-[protein] + ADP + H(+)</text>
        <dbReference type="Rhea" id="RHEA:10596"/>
        <dbReference type="Rhea" id="RHEA-COMP:10136"/>
        <dbReference type="Rhea" id="RHEA-COMP:20101"/>
        <dbReference type="ChEBI" id="CHEBI:15378"/>
        <dbReference type="ChEBI" id="CHEBI:30616"/>
        <dbReference type="ChEBI" id="CHEBI:46858"/>
        <dbReference type="ChEBI" id="CHEBI:61978"/>
        <dbReference type="ChEBI" id="CHEBI:456216"/>
        <dbReference type="EC" id="2.7.10.2"/>
    </reaction>
</comment>
<protein>
    <recommendedName>
        <fullName evidence="4">non-specific protein-tyrosine kinase</fullName>
        <ecNumber evidence="4">2.7.10.2</ecNumber>
    </recommendedName>
</protein>
<evidence type="ECO:0000256" key="11">
    <source>
        <dbReference type="ARBA" id="ARBA00022840"/>
    </source>
</evidence>
<dbReference type="Pfam" id="PF02706">
    <property type="entry name" value="Wzz"/>
    <property type="match status" value="1"/>
</dbReference>
<keyword evidence="6" id="KW-0997">Cell inner membrane</keyword>
<dbReference type="SUPFAM" id="SSF52540">
    <property type="entry name" value="P-loop containing nucleoside triphosphate hydrolases"/>
    <property type="match status" value="1"/>
</dbReference>
<dbReference type="Gene3D" id="3.40.50.300">
    <property type="entry name" value="P-loop containing nucleotide triphosphate hydrolases"/>
    <property type="match status" value="1"/>
</dbReference>
<evidence type="ECO:0000256" key="16">
    <source>
        <dbReference type="SAM" id="Coils"/>
    </source>
</evidence>
<comment type="subcellular location">
    <subcellularLocation>
        <location evidence="1">Cell inner membrane</location>
        <topology evidence="1">Multi-pass membrane protein</topology>
    </subcellularLocation>
</comment>
<keyword evidence="8 17" id="KW-0812">Transmembrane</keyword>
<keyword evidence="14" id="KW-0829">Tyrosine-protein kinase</keyword>
<evidence type="ECO:0000256" key="9">
    <source>
        <dbReference type="ARBA" id="ARBA00022741"/>
    </source>
</evidence>
<evidence type="ECO:0000256" key="6">
    <source>
        <dbReference type="ARBA" id="ARBA00022519"/>
    </source>
</evidence>
<dbReference type="EC" id="2.7.10.2" evidence="4"/>
<comment type="similarity">
    <text evidence="3">Belongs to the etk/wzc family.</text>
</comment>
<evidence type="ECO:0000256" key="1">
    <source>
        <dbReference type="ARBA" id="ARBA00004429"/>
    </source>
</evidence>
<dbReference type="InterPro" id="IPR050445">
    <property type="entry name" value="Bact_polysacc_biosynth/exp"/>
</dbReference>
<feature type="domain" description="AAA" evidence="19">
    <location>
        <begin position="527"/>
        <end position="659"/>
    </location>
</feature>